<evidence type="ECO:0000256" key="1">
    <source>
        <dbReference type="SAM" id="MobiDB-lite"/>
    </source>
</evidence>
<comment type="caution">
    <text evidence="2">The sequence shown here is derived from an EMBL/GenBank/DDBJ whole genome shotgun (WGS) entry which is preliminary data.</text>
</comment>
<name>A0A832T5C6_9CREN</name>
<sequence>MLPRSLLVMALAAWAVLLTAQGPPGELFCASAGELGLAGEPSTLMFSVFERGSWRPAAAYIEPENVTFLLVPLLTRNDTDISKAAVPGRLPPPVLRNETVVCFEAAPGRPAVDPPAPGLLIVAEKRVAKYHVFVARAEDVENPANFTLALPNKAEGKRPDKVELADQRPPRGGKKKQQPEAEVQSVNSLSYWAAFKLYKLTSASLAPGACLSTTFDVPEGTRQAAVVLTGGTTPGTYQYTITNTLSPSNRWSGTVTVPQGSPQTAVQWLPSGRAQYYVEICNRNSQTATVYTSVLLQAQNQQYFRNDVIRTPRIYILTYLPVYCSNYGLCPSNTHVIYENSYFAIPGFYVDAASYIFLEIYVKVPKEAAKSDPVTVYWGSIPVATLYGYDSGNTKIYSGSVVIPDSYLMFLLPTYGLGGVISIGPFTIYANSAYEVEVKAAVRKPQELAPAGDATVYNTLVRRFRESFLFFNRRAFIADIDYARAGGASGELVISTKPVVDIGAPPWAKYSYVTFYIRFYDGSMNPIEISGGSAFVVNTTSWWGSALKNLAIVSAILQIYDLIKGTVDALKKVATGFPVIGYVTFAMDAIINAAEASVSVERVDSYTLKVTLWTGGYDRDPLEARIYFNIRSDPQYVAVTGVEYSIGELGSWITVHRVDKPVLPYTSYAYVGGASSVTYFPYRTLTCGVQESLGYPWNKCDSAYYR</sequence>
<evidence type="ECO:0000313" key="3">
    <source>
        <dbReference type="Proteomes" id="UP000651120"/>
    </source>
</evidence>
<feature type="compositionally biased region" description="Basic and acidic residues" evidence="1">
    <location>
        <begin position="154"/>
        <end position="169"/>
    </location>
</feature>
<organism evidence="2 3">
    <name type="scientific">Pyrobaculum aerophilum</name>
    <dbReference type="NCBI Taxonomy" id="13773"/>
    <lineage>
        <taxon>Archaea</taxon>
        <taxon>Thermoproteota</taxon>
        <taxon>Thermoprotei</taxon>
        <taxon>Thermoproteales</taxon>
        <taxon>Thermoproteaceae</taxon>
        <taxon>Pyrobaculum</taxon>
    </lineage>
</organism>
<dbReference type="OMA" id="WAAFKLY"/>
<dbReference type="Proteomes" id="UP000651120">
    <property type="component" value="Unassembled WGS sequence"/>
</dbReference>
<dbReference type="GeneID" id="1465486"/>
<gene>
    <name evidence="2" type="ORF">HA333_11300</name>
</gene>
<evidence type="ECO:0000313" key="2">
    <source>
        <dbReference type="EMBL" id="HII47989.1"/>
    </source>
</evidence>
<reference evidence="2" key="1">
    <citation type="journal article" date="2020" name="bioRxiv">
        <title>A rank-normalized archaeal taxonomy based on genome phylogeny resolves widespread incomplete and uneven classifications.</title>
        <authorList>
            <person name="Rinke C."/>
            <person name="Chuvochina M."/>
            <person name="Mussig A.J."/>
            <person name="Chaumeil P.-A."/>
            <person name="Waite D.W."/>
            <person name="Whitman W.B."/>
            <person name="Parks D.H."/>
            <person name="Hugenholtz P."/>
        </authorList>
    </citation>
    <scope>NUCLEOTIDE SEQUENCE</scope>
    <source>
        <strain evidence="2">UBA8839</strain>
    </source>
</reference>
<dbReference type="RefSeq" id="WP_011007722.1">
    <property type="nucleotide sequence ID" value="NZ_DUJP01000038.1"/>
</dbReference>
<feature type="region of interest" description="Disordered" evidence="1">
    <location>
        <begin position="151"/>
        <end position="181"/>
    </location>
</feature>
<proteinExistence type="predicted"/>
<dbReference type="AlphaFoldDB" id="A0A832T5C6"/>
<evidence type="ECO:0008006" key="4">
    <source>
        <dbReference type="Google" id="ProtNLM"/>
    </source>
</evidence>
<dbReference type="EMBL" id="DUJP01000038">
    <property type="protein sequence ID" value="HII47989.1"/>
    <property type="molecule type" value="Genomic_DNA"/>
</dbReference>
<protein>
    <recommendedName>
        <fullName evidence="4">P. aerophilum family 59 protein</fullName>
    </recommendedName>
</protein>
<accession>A0A832T5C6</accession>